<name>A0A317EKJ2_9PROT</name>
<dbReference type="PANTHER" id="PTHR22749">
    <property type="entry name" value="RIBOFLAVIN KINASE/FMN ADENYLYLTRANSFERASE"/>
    <property type="match status" value="1"/>
</dbReference>
<evidence type="ECO:0000256" key="14">
    <source>
        <dbReference type="ARBA" id="ARBA00049494"/>
    </source>
</evidence>
<dbReference type="EC" id="2.7.7.2" evidence="15"/>
<dbReference type="SUPFAM" id="SSF52374">
    <property type="entry name" value="Nucleotidylyl transferase"/>
    <property type="match status" value="1"/>
</dbReference>
<evidence type="ECO:0000256" key="10">
    <source>
        <dbReference type="ARBA" id="ARBA00022827"/>
    </source>
</evidence>
<dbReference type="CDD" id="cd02064">
    <property type="entry name" value="FAD_synthetase_N"/>
    <property type="match status" value="1"/>
</dbReference>
<dbReference type="GO" id="GO:0008531">
    <property type="term" value="F:riboflavin kinase activity"/>
    <property type="evidence" value="ECO:0007669"/>
    <property type="project" value="UniProtKB-UniRule"/>
</dbReference>
<dbReference type="Proteomes" id="UP000245461">
    <property type="component" value="Unassembled WGS sequence"/>
</dbReference>
<evidence type="ECO:0000256" key="12">
    <source>
        <dbReference type="ARBA" id="ARBA00023268"/>
    </source>
</evidence>
<evidence type="ECO:0000313" key="18">
    <source>
        <dbReference type="Proteomes" id="UP000245461"/>
    </source>
</evidence>
<evidence type="ECO:0000256" key="5">
    <source>
        <dbReference type="ARBA" id="ARBA00022643"/>
    </source>
</evidence>
<dbReference type="GO" id="GO:0005524">
    <property type="term" value="F:ATP binding"/>
    <property type="evidence" value="ECO:0007669"/>
    <property type="project" value="UniProtKB-UniRule"/>
</dbReference>
<dbReference type="SUPFAM" id="SSF82114">
    <property type="entry name" value="Riboflavin kinase-like"/>
    <property type="match status" value="1"/>
</dbReference>
<evidence type="ECO:0000256" key="9">
    <source>
        <dbReference type="ARBA" id="ARBA00022777"/>
    </source>
</evidence>
<dbReference type="NCBIfam" id="NF004160">
    <property type="entry name" value="PRK05627.1-3"/>
    <property type="match status" value="1"/>
</dbReference>
<keyword evidence="9 15" id="KW-0418">Kinase</keyword>
<gene>
    <name evidence="17" type="ORF">DKG74_03110</name>
</gene>
<keyword evidence="5 15" id="KW-0288">FMN</keyword>
<dbReference type="RefSeq" id="WP_109902455.1">
    <property type="nucleotide sequence ID" value="NZ_QGLE01000001.1"/>
</dbReference>
<keyword evidence="8 15" id="KW-0547">Nucleotide-binding</keyword>
<evidence type="ECO:0000256" key="2">
    <source>
        <dbReference type="ARBA" id="ARBA00004726"/>
    </source>
</evidence>
<dbReference type="InterPro" id="IPR014729">
    <property type="entry name" value="Rossmann-like_a/b/a_fold"/>
</dbReference>
<dbReference type="Gene3D" id="2.40.30.30">
    <property type="entry name" value="Riboflavin kinase-like"/>
    <property type="match status" value="1"/>
</dbReference>
<accession>A0A317EKJ2</accession>
<reference evidence="17 18" key="1">
    <citation type="submission" date="2018-05" db="EMBL/GenBank/DDBJ databases">
        <title>Zavarzinia sp. HR-AS.</title>
        <authorList>
            <person name="Lee Y."/>
            <person name="Jeon C.O."/>
        </authorList>
    </citation>
    <scope>NUCLEOTIDE SEQUENCE [LARGE SCALE GENOMIC DNA]</scope>
    <source>
        <strain evidence="17 18">HR-AS</strain>
    </source>
</reference>
<dbReference type="InterPro" id="IPR015865">
    <property type="entry name" value="Riboflavin_kinase_bac/euk"/>
</dbReference>
<dbReference type="GO" id="GO:0006747">
    <property type="term" value="P:FAD biosynthetic process"/>
    <property type="evidence" value="ECO:0007669"/>
    <property type="project" value="UniProtKB-UniRule"/>
</dbReference>
<dbReference type="Gene3D" id="3.40.50.620">
    <property type="entry name" value="HUPs"/>
    <property type="match status" value="1"/>
</dbReference>
<dbReference type="GO" id="GO:0009231">
    <property type="term" value="P:riboflavin biosynthetic process"/>
    <property type="evidence" value="ECO:0007669"/>
    <property type="project" value="InterPro"/>
</dbReference>
<comment type="catalytic activity">
    <reaction evidence="13 15">
        <text>riboflavin + ATP = FMN + ADP + H(+)</text>
        <dbReference type="Rhea" id="RHEA:14357"/>
        <dbReference type="ChEBI" id="CHEBI:15378"/>
        <dbReference type="ChEBI" id="CHEBI:30616"/>
        <dbReference type="ChEBI" id="CHEBI:57986"/>
        <dbReference type="ChEBI" id="CHEBI:58210"/>
        <dbReference type="ChEBI" id="CHEBI:456216"/>
        <dbReference type="EC" id="2.7.1.26"/>
    </reaction>
</comment>
<dbReference type="GO" id="GO:0003919">
    <property type="term" value="F:FMN adenylyltransferase activity"/>
    <property type="evidence" value="ECO:0007669"/>
    <property type="project" value="UniProtKB-UniRule"/>
</dbReference>
<dbReference type="NCBIfam" id="NF004159">
    <property type="entry name" value="PRK05627.1-2"/>
    <property type="match status" value="1"/>
</dbReference>
<dbReference type="NCBIfam" id="TIGR00125">
    <property type="entry name" value="cyt_tran_rel"/>
    <property type="match status" value="1"/>
</dbReference>
<feature type="domain" description="Riboflavin kinase" evidence="16">
    <location>
        <begin position="187"/>
        <end position="311"/>
    </location>
</feature>
<comment type="catalytic activity">
    <reaction evidence="14 15">
        <text>FMN + ATP + H(+) = FAD + diphosphate</text>
        <dbReference type="Rhea" id="RHEA:17237"/>
        <dbReference type="ChEBI" id="CHEBI:15378"/>
        <dbReference type="ChEBI" id="CHEBI:30616"/>
        <dbReference type="ChEBI" id="CHEBI:33019"/>
        <dbReference type="ChEBI" id="CHEBI:57692"/>
        <dbReference type="ChEBI" id="CHEBI:58210"/>
        <dbReference type="EC" id="2.7.7.2"/>
    </reaction>
</comment>
<dbReference type="OrthoDB" id="9803667at2"/>
<dbReference type="Pfam" id="PF06574">
    <property type="entry name" value="FAD_syn"/>
    <property type="match status" value="1"/>
</dbReference>
<proteinExistence type="inferred from homology"/>
<keyword evidence="6 15" id="KW-0808">Transferase</keyword>
<dbReference type="InterPro" id="IPR023468">
    <property type="entry name" value="Riboflavin_kinase"/>
</dbReference>
<comment type="function">
    <text evidence="1">Catalyzes the phosphorylation of riboflavin to FMN followed by the adenylation of FMN to FAD.</text>
</comment>
<evidence type="ECO:0000256" key="8">
    <source>
        <dbReference type="ARBA" id="ARBA00022741"/>
    </source>
</evidence>
<evidence type="ECO:0000256" key="3">
    <source>
        <dbReference type="ARBA" id="ARBA00005201"/>
    </source>
</evidence>
<dbReference type="AlphaFoldDB" id="A0A317EKJ2"/>
<keyword evidence="11 15" id="KW-0067">ATP-binding</keyword>
<dbReference type="GO" id="GO:0009398">
    <property type="term" value="P:FMN biosynthetic process"/>
    <property type="evidence" value="ECO:0007669"/>
    <property type="project" value="UniProtKB-UniRule"/>
</dbReference>
<evidence type="ECO:0000256" key="11">
    <source>
        <dbReference type="ARBA" id="ARBA00022840"/>
    </source>
</evidence>
<dbReference type="EMBL" id="QGLE01000001">
    <property type="protein sequence ID" value="PWR25953.1"/>
    <property type="molecule type" value="Genomic_DNA"/>
</dbReference>
<dbReference type="NCBIfam" id="TIGR00083">
    <property type="entry name" value="ribF"/>
    <property type="match status" value="1"/>
</dbReference>
<evidence type="ECO:0000256" key="1">
    <source>
        <dbReference type="ARBA" id="ARBA00002121"/>
    </source>
</evidence>
<dbReference type="UniPathway" id="UPA00277">
    <property type="reaction ID" value="UER00407"/>
</dbReference>
<organism evidence="17 18">
    <name type="scientific">Zavarzinia aquatilis</name>
    <dbReference type="NCBI Taxonomy" id="2211142"/>
    <lineage>
        <taxon>Bacteria</taxon>
        <taxon>Pseudomonadati</taxon>
        <taxon>Pseudomonadota</taxon>
        <taxon>Alphaproteobacteria</taxon>
        <taxon>Rhodospirillales</taxon>
        <taxon>Zavarziniaceae</taxon>
        <taxon>Zavarzinia</taxon>
    </lineage>
</organism>
<dbReference type="EC" id="2.7.1.26" evidence="15"/>
<evidence type="ECO:0000256" key="7">
    <source>
        <dbReference type="ARBA" id="ARBA00022695"/>
    </source>
</evidence>
<keyword evidence="10 15" id="KW-0274">FAD</keyword>
<dbReference type="InterPro" id="IPR015864">
    <property type="entry name" value="FAD_synthase"/>
</dbReference>
<dbReference type="PIRSF" id="PIRSF004491">
    <property type="entry name" value="FAD_Synth"/>
    <property type="match status" value="1"/>
</dbReference>
<keyword evidence="7 15" id="KW-0548">Nucleotidyltransferase</keyword>
<evidence type="ECO:0000256" key="15">
    <source>
        <dbReference type="PIRNR" id="PIRNR004491"/>
    </source>
</evidence>
<dbReference type="InterPro" id="IPR023465">
    <property type="entry name" value="Riboflavin_kinase_dom_sf"/>
</dbReference>
<keyword evidence="4 15" id="KW-0285">Flavoprotein</keyword>
<keyword evidence="18" id="KW-1185">Reference proteome</keyword>
<evidence type="ECO:0000313" key="17">
    <source>
        <dbReference type="EMBL" id="PWR25953.1"/>
    </source>
</evidence>
<evidence type="ECO:0000259" key="16">
    <source>
        <dbReference type="SMART" id="SM00904"/>
    </source>
</evidence>
<evidence type="ECO:0000256" key="4">
    <source>
        <dbReference type="ARBA" id="ARBA00022630"/>
    </source>
</evidence>
<dbReference type="InterPro" id="IPR002606">
    <property type="entry name" value="Riboflavin_kinase_bac"/>
</dbReference>
<comment type="caution">
    <text evidence="17">The sequence shown here is derived from an EMBL/GenBank/DDBJ whole genome shotgun (WGS) entry which is preliminary data.</text>
</comment>
<keyword evidence="12" id="KW-0511">Multifunctional enzyme</keyword>
<sequence length="314" mass="33624">MLVVDSLDRVPPQAQGAVLAVGNFDGVHRGHAALIAETRRLADEMGSIAAVMTFEPHPRVLFRPDTAPFRLTPPADKLRLLAGQGVDAAIVLPFTTTLAAMPAEDFVLDIFVNRLKAVHIVIGFDFCFGQARSGDIALLRYMGEMEGFGLSVIAPVGDNDCKPGAGYSSSAIRKALETGDIDAATAQLGRPWSVTGTVQQGDQRGRTIGFPTANLGLGDYLRPALGVYAVEVVLDDGRLVPGVANIGRRPTFGKLDENLEVHLFDFAEDLYGRQIEVRLLGFIRAERKFAGLDELKAQIAADSLAARRITAASA</sequence>
<comment type="pathway">
    <text evidence="2 15">Cofactor biosynthesis; FAD biosynthesis; FAD from FMN: step 1/1.</text>
</comment>
<dbReference type="SMART" id="SM00904">
    <property type="entry name" value="Flavokinase"/>
    <property type="match status" value="1"/>
</dbReference>
<comment type="pathway">
    <text evidence="3 15">Cofactor biosynthesis; FMN biosynthesis; FMN from riboflavin (ATP route): step 1/1.</text>
</comment>
<protein>
    <recommendedName>
        <fullName evidence="15">Riboflavin biosynthesis protein</fullName>
    </recommendedName>
    <domain>
        <recommendedName>
            <fullName evidence="15">Riboflavin kinase</fullName>
            <ecNumber evidence="15">2.7.1.26</ecNumber>
        </recommendedName>
        <alternativeName>
            <fullName evidence="15">Flavokinase</fullName>
        </alternativeName>
    </domain>
    <domain>
        <recommendedName>
            <fullName evidence="15">FMN adenylyltransferase</fullName>
            <ecNumber evidence="15">2.7.7.2</ecNumber>
        </recommendedName>
        <alternativeName>
            <fullName evidence="15">FAD pyrophosphorylase</fullName>
        </alternativeName>
        <alternativeName>
            <fullName evidence="15">FAD synthase</fullName>
        </alternativeName>
    </domain>
</protein>
<dbReference type="FunFam" id="3.40.50.620:FF:000021">
    <property type="entry name" value="Riboflavin biosynthesis protein"/>
    <property type="match status" value="1"/>
</dbReference>
<dbReference type="Pfam" id="PF01687">
    <property type="entry name" value="Flavokinase"/>
    <property type="match status" value="1"/>
</dbReference>
<dbReference type="InterPro" id="IPR004821">
    <property type="entry name" value="Cyt_trans-like"/>
</dbReference>
<comment type="similarity">
    <text evidence="15">Belongs to the ribF family.</text>
</comment>
<dbReference type="PANTHER" id="PTHR22749:SF6">
    <property type="entry name" value="RIBOFLAVIN KINASE"/>
    <property type="match status" value="1"/>
</dbReference>
<dbReference type="UniPathway" id="UPA00276">
    <property type="reaction ID" value="UER00406"/>
</dbReference>
<evidence type="ECO:0000256" key="6">
    <source>
        <dbReference type="ARBA" id="ARBA00022679"/>
    </source>
</evidence>
<evidence type="ECO:0000256" key="13">
    <source>
        <dbReference type="ARBA" id="ARBA00047880"/>
    </source>
</evidence>